<evidence type="ECO:0000313" key="3">
    <source>
        <dbReference type="Proteomes" id="UP000287447"/>
    </source>
</evidence>
<evidence type="ECO:0008006" key="4">
    <source>
        <dbReference type="Google" id="ProtNLM"/>
    </source>
</evidence>
<dbReference type="Proteomes" id="UP000287447">
    <property type="component" value="Unassembled WGS sequence"/>
</dbReference>
<dbReference type="AlphaFoldDB" id="A0A3S2VR77"/>
<dbReference type="EMBL" id="SADE01000001">
    <property type="protein sequence ID" value="RVU39732.1"/>
    <property type="molecule type" value="Genomic_DNA"/>
</dbReference>
<keyword evidence="3" id="KW-1185">Reference proteome</keyword>
<evidence type="ECO:0000313" key="2">
    <source>
        <dbReference type="EMBL" id="RVU39732.1"/>
    </source>
</evidence>
<name>A0A3S2VR77_9PROT</name>
<comment type="caution">
    <text evidence="2">The sequence shown here is derived from an EMBL/GenBank/DDBJ whole genome shotgun (WGS) entry which is preliminary data.</text>
</comment>
<keyword evidence="1" id="KW-0732">Signal</keyword>
<sequence length="415" mass="46444">MKAVSRGCANGVVATVVLAVVAFSTNRALAQDPLEIFGAEAEFAGSTSAELRFFPESPQFTDQDDRKLELSVAIEPEFRLFWDRERLTFIPFFRYDPADHEGRTHGDIRELSLYVERDDWDVTAGIGKVFWGVAESRHLVDIINQADLVENSDEEDKLGQPMVNLNLLRDWGTLGVFVLPGFRERTFPGDEARLRGPLPVDTDRPIYESAAEEHHVDAALRYKQVIGDFDLGLSYFHGTSREPELVQSIGSDGRPVLRPRYEIIDQVGLDVQATMDAWLWKLEAIHRSGAGDPFAAAVGGFEYTLFGVSDSAADLGLLAEYHYDGRGDDAPATIFDNDIFLGTRLALNDTDATEFLAGVIVDQREGEVLALLEAERRITERWFAEVEARFFFNADRGTSAVQDDGHVLLRISRYF</sequence>
<dbReference type="OrthoDB" id="1188513at2"/>
<protein>
    <recommendedName>
        <fullName evidence="4">Porin</fullName>
    </recommendedName>
</protein>
<gene>
    <name evidence="2" type="ORF">EOI86_03330</name>
</gene>
<evidence type="ECO:0000256" key="1">
    <source>
        <dbReference type="SAM" id="SignalP"/>
    </source>
</evidence>
<feature type="signal peptide" evidence="1">
    <location>
        <begin position="1"/>
        <end position="30"/>
    </location>
</feature>
<accession>A0A3S2VR77</accession>
<reference evidence="3" key="1">
    <citation type="submission" date="2019-01" db="EMBL/GenBank/DDBJ databases">
        <title>Gri0909 isolated from a small marine red alga.</title>
        <authorList>
            <person name="Kim J."/>
            <person name="Jeong S.E."/>
            <person name="Jeon C.O."/>
        </authorList>
    </citation>
    <scope>NUCLEOTIDE SEQUENCE [LARGE SCALE GENOMIC DNA]</scope>
    <source>
        <strain evidence="3">Gri0909</strain>
    </source>
</reference>
<organism evidence="2 3">
    <name type="scientific">Hwanghaeella grinnelliae</name>
    <dbReference type="NCBI Taxonomy" id="2500179"/>
    <lineage>
        <taxon>Bacteria</taxon>
        <taxon>Pseudomonadati</taxon>
        <taxon>Pseudomonadota</taxon>
        <taxon>Alphaproteobacteria</taxon>
        <taxon>Rhodospirillales</taxon>
        <taxon>Rhodospirillaceae</taxon>
        <taxon>Hwanghaeella</taxon>
    </lineage>
</organism>
<proteinExistence type="predicted"/>
<feature type="chain" id="PRO_5018622789" description="Porin" evidence="1">
    <location>
        <begin position="31"/>
        <end position="415"/>
    </location>
</feature>